<keyword evidence="1 4" id="KW-0812">Transmembrane</keyword>
<dbReference type="PANTHER" id="PTHR12483:SF115">
    <property type="entry name" value="COPPER TRANSPORT PROTEIN"/>
    <property type="match status" value="1"/>
</dbReference>
<evidence type="ECO:0000256" key="1">
    <source>
        <dbReference type="ARBA" id="ARBA00022692"/>
    </source>
</evidence>
<dbReference type="GO" id="GO:0016020">
    <property type="term" value="C:membrane"/>
    <property type="evidence" value="ECO:0007669"/>
    <property type="project" value="UniProtKB-SubCell"/>
</dbReference>
<keyword evidence="4" id="KW-0186">Copper</keyword>
<keyword evidence="3 4" id="KW-0472">Membrane</keyword>
<proteinExistence type="inferred from homology"/>
<dbReference type="InterPro" id="IPR007274">
    <property type="entry name" value="Cop_transporter"/>
</dbReference>
<name>A0A8B7XZY9_ACAPL</name>
<dbReference type="GO" id="GO:0005375">
    <property type="term" value="F:copper ion transmembrane transporter activity"/>
    <property type="evidence" value="ECO:0007669"/>
    <property type="project" value="UniProtKB-UniRule"/>
</dbReference>
<organism evidence="5 6">
    <name type="scientific">Acanthaster planci</name>
    <name type="common">Crown-of-thorns starfish</name>
    <dbReference type="NCBI Taxonomy" id="133434"/>
    <lineage>
        <taxon>Eukaryota</taxon>
        <taxon>Metazoa</taxon>
        <taxon>Echinodermata</taxon>
        <taxon>Eleutherozoa</taxon>
        <taxon>Asterozoa</taxon>
        <taxon>Asteroidea</taxon>
        <taxon>Valvatacea</taxon>
        <taxon>Valvatida</taxon>
        <taxon>Acanthasteridae</taxon>
        <taxon>Acanthaster</taxon>
    </lineage>
</organism>
<comment type="similarity">
    <text evidence="4">Belongs to the copper transporter (Ctr) (TC 1.A.56) family. SLC31A subfamily.</text>
</comment>
<evidence type="ECO:0000313" key="6">
    <source>
        <dbReference type="RefSeq" id="XP_022085316.1"/>
    </source>
</evidence>
<dbReference type="OrthoDB" id="73901at2759"/>
<keyword evidence="4" id="KW-0813">Transport</keyword>
<dbReference type="Proteomes" id="UP000694845">
    <property type="component" value="Unplaced"/>
</dbReference>
<evidence type="ECO:0000313" key="5">
    <source>
        <dbReference type="Proteomes" id="UP000694845"/>
    </source>
</evidence>
<dbReference type="AlphaFoldDB" id="A0A8B7XZY9"/>
<accession>A0A8B7XZY9</accession>
<feature type="transmembrane region" description="Helical" evidence="4">
    <location>
        <begin position="110"/>
        <end position="136"/>
    </location>
</feature>
<evidence type="ECO:0000256" key="4">
    <source>
        <dbReference type="RuleBase" id="RU367022"/>
    </source>
</evidence>
<keyword evidence="4" id="KW-0187">Copper transport</keyword>
<keyword evidence="5" id="KW-1185">Reference proteome</keyword>
<sequence length="160" mass="17831">MDSEVKDVLTHLDFSTEVTILFQRWHVTTIPGLVLSCACLVIVAFFYRLLKVLIGIYAEEGAASDENPPQETADEKKRILGEIGKRKVQVARFLSKHNVIQILLSLAKRVLGYALILVVVTYNGWLILSILTGLVLGHVAELAWKRGRNVTTDDDVDDEG</sequence>
<gene>
    <name evidence="6" type="primary">LOC110976399</name>
</gene>
<dbReference type="Pfam" id="PF04145">
    <property type="entry name" value="Ctr"/>
    <property type="match status" value="1"/>
</dbReference>
<protein>
    <recommendedName>
        <fullName evidence="4">Copper transport protein</fullName>
    </recommendedName>
</protein>
<keyword evidence="2 4" id="KW-1133">Transmembrane helix</keyword>
<dbReference type="PANTHER" id="PTHR12483">
    <property type="entry name" value="SOLUTE CARRIER FAMILY 31 COPPER TRANSPORTERS"/>
    <property type="match status" value="1"/>
</dbReference>
<feature type="transmembrane region" description="Helical" evidence="4">
    <location>
        <begin position="30"/>
        <end position="50"/>
    </location>
</feature>
<keyword evidence="4" id="KW-0406">Ion transport</keyword>
<evidence type="ECO:0000256" key="3">
    <source>
        <dbReference type="ARBA" id="ARBA00023136"/>
    </source>
</evidence>
<dbReference type="KEGG" id="aplc:110976399"/>
<evidence type="ECO:0000256" key="2">
    <source>
        <dbReference type="ARBA" id="ARBA00022989"/>
    </source>
</evidence>
<reference evidence="6" key="1">
    <citation type="submission" date="2025-08" db="UniProtKB">
        <authorList>
            <consortium name="RefSeq"/>
        </authorList>
    </citation>
    <scope>IDENTIFICATION</scope>
</reference>
<dbReference type="GeneID" id="110976399"/>
<dbReference type="RefSeq" id="XP_022085316.1">
    <property type="nucleotide sequence ID" value="XM_022229624.1"/>
</dbReference>
<comment type="subcellular location">
    <subcellularLocation>
        <location evidence="4">Membrane</location>
        <topology evidence="4">Multi-pass membrane protein</topology>
    </subcellularLocation>
</comment>